<dbReference type="Pfam" id="PF04157">
    <property type="entry name" value="EAP30"/>
    <property type="match status" value="1"/>
</dbReference>
<dbReference type="Pfam" id="PF11605">
    <property type="entry name" value="Vps36_ESCRT-II"/>
    <property type="match status" value="1"/>
</dbReference>
<evidence type="ECO:0000313" key="9">
    <source>
        <dbReference type="EMBL" id="CAA7406137.1"/>
    </source>
</evidence>
<dbReference type="SUPFAM" id="SSF50729">
    <property type="entry name" value="PH domain-like"/>
    <property type="match status" value="1"/>
</dbReference>
<dbReference type="FunFam" id="1.10.10.10:FF:000368">
    <property type="entry name" value="vacuolar protein sorting-associated protein 36-like"/>
    <property type="match status" value="1"/>
</dbReference>
<reference evidence="9" key="1">
    <citation type="submission" date="2020-02" db="EMBL/GenBank/DDBJ databases">
        <authorList>
            <person name="Scholz U."/>
            <person name="Mascher M."/>
            <person name="Fiebig A."/>
        </authorList>
    </citation>
    <scope>NUCLEOTIDE SEQUENCE</scope>
</reference>
<feature type="compositionally biased region" description="Basic and acidic residues" evidence="7">
    <location>
        <begin position="148"/>
        <end position="158"/>
    </location>
</feature>
<dbReference type="Gene3D" id="1.10.10.10">
    <property type="entry name" value="Winged helix-like DNA-binding domain superfamily/Winged helix DNA-binding domain"/>
    <property type="match status" value="2"/>
</dbReference>
<dbReference type="FunFam" id="1.10.10.10:FF:000165">
    <property type="entry name" value="Vacuolar protein sorting protein (Vps36)"/>
    <property type="match status" value="1"/>
</dbReference>
<keyword evidence="4 6" id="KW-0653">Protein transport</keyword>
<evidence type="ECO:0000259" key="8">
    <source>
        <dbReference type="PROSITE" id="PS51495"/>
    </source>
</evidence>
<organism evidence="9 10">
    <name type="scientific">Spirodela intermedia</name>
    <name type="common">Intermediate duckweed</name>
    <dbReference type="NCBI Taxonomy" id="51605"/>
    <lineage>
        <taxon>Eukaryota</taxon>
        <taxon>Viridiplantae</taxon>
        <taxon>Streptophyta</taxon>
        <taxon>Embryophyta</taxon>
        <taxon>Tracheophyta</taxon>
        <taxon>Spermatophyta</taxon>
        <taxon>Magnoliopsida</taxon>
        <taxon>Liliopsida</taxon>
        <taxon>Araceae</taxon>
        <taxon>Lemnoideae</taxon>
        <taxon>Spirodela</taxon>
    </lineage>
</organism>
<dbReference type="GO" id="GO:0043328">
    <property type="term" value="P:protein transport to vacuole involved in ubiquitin-dependent protein catabolic process via the multivesicular body sorting pathway"/>
    <property type="evidence" value="ECO:0007669"/>
    <property type="project" value="UniProtKB-UniRule"/>
</dbReference>
<dbReference type="Gene3D" id="2.30.29.30">
    <property type="entry name" value="Pleckstrin-homology domain (PH domain)/Phosphotyrosine-binding domain (PTB)"/>
    <property type="match status" value="1"/>
</dbReference>
<dbReference type="GO" id="GO:0031902">
    <property type="term" value="C:late endosome membrane"/>
    <property type="evidence" value="ECO:0007669"/>
    <property type="project" value="UniProtKB-UniRule"/>
</dbReference>
<dbReference type="InterPro" id="IPR036388">
    <property type="entry name" value="WH-like_DNA-bd_sf"/>
</dbReference>
<dbReference type="InterPro" id="IPR037855">
    <property type="entry name" value="Vps36"/>
</dbReference>
<dbReference type="PROSITE" id="PS51495">
    <property type="entry name" value="GLUE"/>
    <property type="match status" value="1"/>
</dbReference>
<evidence type="ECO:0000256" key="7">
    <source>
        <dbReference type="SAM" id="MobiDB-lite"/>
    </source>
</evidence>
<feature type="domain" description="GLUE N-terminal" evidence="8">
    <location>
        <begin position="9"/>
        <end position="149"/>
    </location>
</feature>
<dbReference type="GO" id="GO:0032266">
    <property type="term" value="F:phosphatidylinositol-3-phosphate binding"/>
    <property type="evidence" value="ECO:0007669"/>
    <property type="project" value="UniProtKB-UniRule"/>
</dbReference>
<evidence type="ECO:0000256" key="1">
    <source>
        <dbReference type="ARBA" id="ARBA00009697"/>
    </source>
</evidence>
<evidence type="ECO:0000256" key="6">
    <source>
        <dbReference type="RuleBase" id="RU367095"/>
    </source>
</evidence>
<gene>
    <name evidence="9" type="ORF">SI8410_12016815</name>
</gene>
<dbReference type="GO" id="GO:0043130">
    <property type="term" value="F:ubiquitin binding"/>
    <property type="evidence" value="ECO:0007669"/>
    <property type="project" value="UniProtKB-UniRule"/>
</dbReference>
<protein>
    <recommendedName>
        <fullName evidence="6">Vacuolar protein-sorting-associated protein 36</fullName>
    </recommendedName>
    <alternativeName>
        <fullName evidence="6">ESCRT-II complex subunit VPS36</fullName>
    </alternativeName>
</protein>
<keyword evidence="5" id="KW-0175">Coiled coil</keyword>
<evidence type="ECO:0000256" key="4">
    <source>
        <dbReference type="ARBA" id="ARBA00022927"/>
    </source>
</evidence>
<dbReference type="InterPro" id="IPR040608">
    <property type="entry name" value="Snf8/Vps36"/>
</dbReference>
<dbReference type="InterPro" id="IPR036390">
    <property type="entry name" value="WH_DNA-bd_sf"/>
</dbReference>
<sequence>MNGRWLPAANLTASGRPMFLPGEIERALVSKVDLEVEENPGLAPLRAGLLSLTTHRLIWIEESSNSGYCIPLASLIRPYPPKKSIRSMFHSPRIHIQVKASASGRIAEEGPKSEMITLVLRDKCDPDGFHAKLVEVWRSRSWEVNQRRSDVERLDSREGGAGSGHGSNSSVISTPVVGVSGLLMKEQEKWESTDKSLQEAFQDLNALMGKAKEMVMLAEKMRAKLLSGSSAQVNTANDEELGSKQEIQDWFLSVGIVSPVTKESAGALYHQELSRQLADFVGRPLNEAGGMIALIEVYYLFNRARGTELISPDDLLQACALWEKIDVSVMLRRFDSGVMVIQDKVHSDKEVFERIKSMALKPEALRQGVSPTDAAMTLGIAPALAKEYLLAAENEGLLCRDVSPEGFRFYLNLFREIDPRCMYSVERSGLFRSWLSATAVAS</sequence>
<keyword evidence="6" id="KW-0963">Cytoplasm</keyword>
<proteinExistence type="inferred from homology"/>
<feature type="region of interest" description="Disordered" evidence="7">
    <location>
        <begin position="148"/>
        <end position="170"/>
    </location>
</feature>
<dbReference type="InterPro" id="IPR011993">
    <property type="entry name" value="PH-like_dom_sf"/>
</dbReference>
<keyword evidence="10" id="KW-1185">Reference proteome</keyword>
<evidence type="ECO:0000256" key="5">
    <source>
        <dbReference type="ARBA" id="ARBA00023054"/>
    </source>
</evidence>
<evidence type="ECO:0000313" key="10">
    <source>
        <dbReference type="Proteomes" id="UP000663760"/>
    </source>
</evidence>
<dbReference type="PANTHER" id="PTHR13128">
    <property type="entry name" value="VACUOLAR PROTEIN-SORTING-ASSOCIATED PROTEIN 36"/>
    <property type="match status" value="1"/>
</dbReference>
<comment type="function">
    <text evidence="6">Component of the ESCRT-II complex (endosomal sorting complex required for transport II), which is required for multivesicular body (MVB) formation and sorting of endosomal cargo proteins into MVBs.</text>
</comment>
<dbReference type="SUPFAM" id="SSF46785">
    <property type="entry name" value="Winged helix' DNA-binding domain"/>
    <property type="match status" value="1"/>
</dbReference>
<evidence type="ECO:0000256" key="3">
    <source>
        <dbReference type="ARBA" id="ARBA00022753"/>
    </source>
</evidence>
<keyword evidence="2 6" id="KW-0813">Transport</keyword>
<dbReference type="AlphaFoldDB" id="A0A7I8L7V7"/>
<evidence type="ECO:0000256" key="2">
    <source>
        <dbReference type="ARBA" id="ARBA00022448"/>
    </source>
</evidence>
<accession>A0A7I8L7V7</accession>
<dbReference type="Proteomes" id="UP000663760">
    <property type="component" value="Chromosome 12"/>
</dbReference>
<comment type="subcellular location">
    <subcellularLocation>
        <location evidence="6">Cytoplasm</location>
    </subcellularLocation>
    <subcellularLocation>
        <location evidence="6">Endosome</location>
    </subcellularLocation>
</comment>
<keyword evidence="3 6" id="KW-0967">Endosome</keyword>
<dbReference type="PANTHER" id="PTHR13128:SF12">
    <property type="entry name" value="VACUOLAR PROTEIN-SORTING-ASSOCIATED PROTEIN 36"/>
    <property type="match status" value="1"/>
</dbReference>
<dbReference type="Gene3D" id="6.10.140.260">
    <property type="match status" value="1"/>
</dbReference>
<dbReference type="InterPro" id="IPR021648">
    <property type="entry name" value="GLUE_dom"/>
</dbReference>
<dbReference type="EMBL" id="LR746275">
    <property type="protein sequence ID" value="CAA7406137.1"/>
    <property type="molecule type" value="Genomic_DNA"/>
</dbReference>
<name>A0A7I8L7V7_SPIIN</name>
<comment type="subunit">
    <text evidence="6">Component of the endosomal sorting complex required for transport II (ESCRT-II).</text>
</comment>
<comment type="similarity">
    <text evidence="1 6">Belongs to the VPS36 family.</text>
</comment>
<dbReference type="OrthoDB" id="271448at2759"/>
<dbReference type="GO" id="GO:0000814">
    <property type="term" value="C:ESCRT II complex"/>
    <property type="evidence" value="ECO:0007669"/>
    <property type="project" value="UniProtKB-UniRule"/>
</dbReference>